<feature type="signal peptide" evidence="13">
    <location>
        <begin position="1"/>
        <end position="23"/>
    </location>
</feature>
<dbReference type="InterPro" id="IPR011009">
    <property type="entry name" value="Kinase-like_dom_sf"/>
</dbReference>
<keyword evidence="8 12" id="KW-0067">ATP-binding</keyword>
<dbReference type="Gene3D" id="3.30.200.20">
    <property type="entry name" value="Phosphorylase Kinase, domain 1"/>
    <property type="match status" value="1"/>
</dbReference>
<evidence type="ECO:0000256" key="5">
    <source>
        <dbReference type="ARBA" id="ARBA00022729"/>
    </source>
</evidence>
<keyword evidence="9" id="KW-1133">Transmembrane helix</keyword>
<accession>A0ABR2F504</accession>
<dbReference type="InterPro" id="IPR045272">
    <property type="entry name" value="ANXUR1/2-like"/>
</dbReference>
<evidence type="ECO:0000256" key="1">
    <source>
        <dbReference type="ARBA" id="ARBA00004479"/>
    </source>
</evidence>
<keyword evidence="5 13" id="KW-0732">Signal</keyword>
<evidence type="ECO:0000313" key="16">
    <source>
        <dbReference type="Proteomes" id="UP001472677"/>
    </source>
</evidence>
<evidence type="ECO:0000256" key="2">
    <source>
        <dbReference type="ARBA" id="ARBA00022527"/>
    </source>
</evidence>
<protein>
    <recommendedName>
        <fullName evidence="14">Protein kinase domain-containing protein</fullName>
    </recommendedName>
</protein>
<keyword evidence="3" id="KW-0808">Transferase</keyword>
<dbReference type="InterPro" id="IPR001245">
    <property type="entry name" value="Ser-Thr/Tyr_kinase_cat_dom"/>
</dbReference>
<evidence type="ECO:0000256" key="11">
    <source>
        <dbReference type="ARBA" id="ARBA00023180"/>
    </source>
</evidence>
<dbReference type="Proteomes" id="UP001472677">
    <property type="component" value="Unassembled WGS sequence"/>
</dbReference>
<dbReference type="InterPro" id="IPR017441">
    <property type="entry name" value="Protein_kinase_ATP_BS"/>
</dbReference>
<gene>
    <name evidence="15" type="ORF">V6N12_028152</name>
</gene>
<keyword evidence="11" id="KW-0325">Glycoprotein</keyword>
<keyword evidence="7" id="KW-0418">Kinase</keyword>
<dbReference type="EMBL" id="JBBPBM010000008">
    <property type="protein sequence ID" value="KAK8572090.1"/>
    <property type="molecule type" value="Genomic_DNA"/>
</dbReference>
<dbReference type="Pfam" id="PF12819">
    <property type="entry name" value="Malectin_like"/>
    <property type="match status" value="1"/>
</dbReference>
<dbReference type="SUPFAM" id="SSF56112">
    <property type="entry name" value="Protein kinase-like (PK-like)"/>
    <property type="match status" value="1"/>
</dbReference>
<dbReference type="CDD" id="cd14066">
    <property type="entry name" value="STKc_IRAK"/>
    <property type="match status" value="1"/>
</dbReference>
<reference evidence="15 16" key="1">
    <citation type="journal article" date="2024" name="G3 (Bethesda)">
        <title>Genome assembly of Hibiscus sabdariffa L. provides insights into metabolisms of medicinal natural products.</title>
        <authorList>
            <person name="Kim T."/>
        </authorList>
    </citation>
    <scope>NUCLEOTIDE SEQUENCE [LARGE SCALE GENOMIC DNA]</scope>
    <source>
        <strain evidence="15">TK-2024</strain>
        <tissue evidence="15">Old leaves</tissue>
    </source>
</reference>
<evidence type="ECO:0000256" key="3">
    <source>
        <dbReference type="ARBA" id="ARBA00022679"/>
    </source>
</evidence>
<proteinExistence type="predicted"/>
<sequence length="841" mass="93421">MKSISKSLFFALCYCTFTFHVPAENSPESPPVPYHISCGDKEITDSDGRQWIPDGEFLASSDSGDDTEVATAQYPDPLLPSAVPYMNARIFRSSSTTYKFQVYSKSRLWLRLYFYPATYGKHDPSGAYFSVSANGITLLNNFSAAVTAKAFTQAYLLREFSLMPVVSGHLNLKITPCKESYGFINGIEVIPMPDIFQKPVAIVGYREETLDLRGSTLQTMFRLNVGGQFIAPHEDSGLTRTWYDDLPYLSGDSIGATSLAKKDVNIRYTAEVTEDIAPLIVYSTARTMGPYSKVNLKHNLTWIFQVDADFTYVVRLHFCEFQLSRIGERVFDIFLNNQTARRGADVIAWSGSMGTPIYKDFALYVSGVPGVGEIWVALHPTISKTHKSNRYDSILNGLEVFKVNDTNENLAGRNPLPSKMLIDAEEAQKQLQTSESTVEEMVAGGVASCAVVLAVVVFVRKKNASKTVNLLPIDGTGSSNRDRSGGSGHRMSIAAGLCRHFSLSEIKSGTKNFSQSKVIGVGGFGKVYKGTIDGGTKVAIKRSNPSSEQGFHEFQNEIEMLSKLRHRHLVSLIGYCEEAGEMILVYDFMANGTLREHLYKTDNPPLSWKQRLEICIGAASGLHYLHTGATYPIIHRDVKTTNILVDEKWVAKVSDFGLSKCGSNLTQTHYSTMVKGSFGYLDPEYFRRQQLTVKSDVYSFGVVLFEVLCGRPALDSDLPKEQISLADYVLRCQRKGALRRIIDPHLKGEINPECFRVFTDVAAKCISDNGIDRPSMGDVLWYLEFCLQLQESPGGDDEAEDMAKDAYDTATLSIEEEIADDEVYSPRLTPVFSMIADPRGR</sequence>
<evidence type="ECO:0000256" key="10">
    <source>
        <dbReference type="ARBA" id="ARBA00023136"/>
    </source>
</evidence>
<dbReference type="Pfam" id="PF07714">
    <property type="entry name" value="PK_Tyr_Ser-Thr"/>
    <property type="match status" value="1"/>
</dbReference>
<dbReference type="PROSITE" id="PS50011">
    <property type="entry name" value="PROTEIN_KINASE_DOM"/>
    <property type="match status" value="1"/>
</dbReference>
<dbReference type="InterPro" id="IPR008271">
    <property type="entry name" value="Ser/Thr_kinase_AS"/>
</dbReference>
<keyword evidence="4" id="KW-0812">Transmembrane</keyword>
<dbReference type="Gene3D" id="1.10.510.10">
    <property type="entry name" value="Transferase(Phosphotransferase) domain 1"/>
    <property type="match status" value="1"/>
</dbReference>
<keyword evidence="10" id="KW-0472">Membrane</keyword>
<evidence type="ECO:0000256" key="9">
    <source>
        <dbReference type="ARBA" id="ARBA00022989"/>
    </source>
</evidence>
<dbReference type="InterPro" id="IPR000719">
    <property type="entry name" value="Prot_kinase_dom"/>
</dbReference>
<dbReference type="Gene3D" id="2.60.120.430">
    <property type="entry name" value="Galactose-binding lectin"/>
    <property type="match status" value="2"/>
</dbReference>
<evidence type="ECO:0000256" key="4">
    <source>
        <dbReference type="ARBA" id="ARBA00022692"/>
    </source>
</evidence>
<keyword evidence="16" id="KW-1185">Reference proteome</keyword>
<feature type="chain" id="PRO_5046893891" description="Protein kinase domain-containing protein" evidence="13">
    <location>
        <begin position="24"/>
        <end position="841"/>
    </location>
</feature>
<dbReference type="PANTHER" id="PTHR34590">
    <property type="entry name" value="OS03G0124300 PROTEIN-RELATED"/>
    <property type="match status" value="1"/>
</dbReference>
<keyword evidence="2" id="KW-0723">Serine/threonine-protein kinase</keyword>
<evidence type="ECO:0000256" key="6">
    <source>
        <dbReference type="ARBA" id="ARBA00022741"/>
    </source>
</evidence>
<evidence type="ECO:0000256" key="7">
    <source>
        <dbReference type="ARBA" id="ARBA00022777"/>
    </source>
</evidence>
<dbReference type="PANTHER" id="PTHR34590:SF5">
    <property type="entry name" value="OS04G0586500 PROTEIN"/>
    <property type="match status" value="1"/>
</dbReference>
<evidence type="ECO:0000256" key="12">
    <source>
        <dbReference type="PROSITE-ProRule" id="PRU10141"/>
    </source>
</evidence>
<dbReference type="PROSITE" id="PS00108">
    <property type="entry name" value="PROTEIN_KINASE_ST"/>
    <property type="match status" value="1"/>
</dbReference>
<feature type="domain" description="Protein kinase" evidence="14">
    <location>
        <begin position="513"/>
        <end position="785"/>
    </location>
</feature>
<feature type="binding site" evidence="12">
    <location>
        <position position="541"/>
    </location>
    <ligand>
        <name>ATP</name>
        <dbReference type="ChEBI" id="CHEBI:30616"/>
    </ligand>
</feature>
<evidence type="ECO:0000256" key="13">
    <source>
        <dbReference type="SAM" id="SignalP"/>
    </source>
</evidence>
<organism evidence="15 16">
    <name type="scientific">Hibiscus sabdariffa</name>
    <name type="common">roselle</name>
    <dbReference type="NCBI Taxonomy" id="183260"/>
    <lineage>
        <taxon>Eukaryota</taxon>
        <taxon>Viridiplantae</taxon>
        <taxon>Streptophyta</taxon>
        <taxon>Embryophyta</taxon>
        <taxon>Tracheophyta</taxon>
        <taxon>Spermatophyta</taxon>
        <taxon>Magnoliopsida</taxon>
        <taxon>eudicotyledons</taxon>
        <taxon>Gunneridae</taxon>
        <taxon>Pentapetalae</taxon>
        <taxon>rosids</taxon>
        <taxon>malvids</taxon>
        <taxon>Malvales</taxon>
        <taxon>Malvaceae</taxon>
        <taxon>Malvoideae</taxon>
        <taxon>Hibiscus</taxon>
    </lineage>
</organism>
<comment type="subcellular location">
    <subcellularLocation>
        <location evidence="1">Membrane</location>
        <topology evidence="1">Single-pass type I membrane protein</topology>
    </subcellularLocation>
</comment>
<comment type="caution">
    <text evidence="15">The sequence shown here is derived from an EMBL/GenBank/DDBJ whole genome shotgun (WGS) entry which is preliminary data.</text>
</comment>
<dbReference type="PROSITE" id="PS00107">
    <property type="entry name" value="PROTEIN_KINASE_ATP"/>
    <property type="match status" value="1"/>
</dbReference>
<evidence type="ECO:0000313" key="15">
    <source>
        <dbReference type="EMBL" id="KAK8572090.1"/>
    </source>
</evidence>
<dbReference type="InterPro" id="IPR024788">
    <property type="entry name" value="Malectin-like_Carb-bd_dom"/>
</dbReference>
<keyword evidence="6 12" id="KW-0547">Nucleotide-binding</keyword>
<evidence type="ECO:0000256" key="8">
    <source>
        <dbReference type="ARBA" id="ARBA00022840"/>
    </source>
</evidence>
<evidence type="ECO:0000259" key="14">
    <source>
        <dbReference type="PROSITE" id="PS50011"/>
    </source>
</evidence>
<dbReference type="SMART" id="SM00220">
    <property type="entry name" value="S_TKc"/>
    <property type="match status" value="1"/>
</dbReference>
<name>A0ABR2F504_9ROSI</name>